<dbReference type="InterPro" id="IPR027417">
    <property type="entry name" value="P-loop_NTPase"/>
</dbReference>
<dbReference type="GO" id="GO:0016887">
    <property type="term" value="F:ATP hydrolysis activity"/>
    <property type="evidence" value="ECO:0007669"/>
    <property type="project" value="InterPro"/>
</dbReference>
<proteinExistence type="inferred from homology"/>
<comment type="similarity">
    <text evidence="1">Belongs to the ABC transporter superfamily.</text>
</comment>
<dbReference type="Gene3D" id="3.40.50.300">
    <property type="entry name" value="P-loop containing nucleotide triphosphate hydrolases"/>
    <property type="match status" value="1"/>
</dbReference>
<dbReference type="OrthoDB" id="3217132at2"/>
<dbReference type="AlphaFoldDB" id="A0A4R5AAA3"/>
<protein>
    <submittedName>
        <fullName evidence="6">ATP-binding cassette domain-containing protein</fullName>
    </submittedName>
</protein>
<keyword evidence="4 6" id="KW-0067">ATP-binding</keyword>
<keyword evidence="7" id="KW-1185">Reference proteome</keyword>
<evidence type="ECO:0000256" key="2">
    <source>
        <dbReference type="ARBA" id="ARBA00022448"/>
    </source>
</evidence>
<evidence type="ECO:0000256" key="4">
    <source>
        <dbReference type="ARBA" id="ARBA00022840"/>
    </source>
</evidence>
<dbReference type="SMART" id="SM00382">
    <property type="entry name" value="AAA"/>
    <property type="match status" value="1"/>
</dbReference>
<reference evidence="6 7" key="1">
    <citation type="submission" date="2019-03" db="EMBL/GenBank/DDBJ databases">
        <title>Draft genome sequences of novel Actinobacteria.</title>
        <authorList>
            <person name="Sahin N."/>
            <person name="Ay H."/>
            <person name="Saygin H."/>
        </authorList>
    </citation>
    <scope>NUCLEOTIDE SEQUENCE [LARGE SCALE GENOMIC DNA]</scope>
    <source>
        <strain evidence="6 7">DSM 45941</strain>
    </source>
</reference>
<dbReference type="Proteomes" id="UP000295578">
    <property type="component" value="Unassembled WGS sequence"/>
</dbReference>
<keyword evidence="2" id="KW-0813">Transport</keyword>
<feature type="domain" description="ABC transporter" evidence="5">
    <location>
        <begin position="63"/>
        <end position="290"/>
    </location>
</feature>
<dbReference type="EMBL" id="SMKY01000254">
    <property type="protein sequence ID" value="TDD69228.1"/>
    <property type="molecule type" value="Genomic_DNA"/>
</dbReference>
<name>A0A4R5AAA3_9ACTN</name>
<dbReference type="PROSITE" id="PS50893">
    <property type="entry name" value="ABC_TRANSPORTER_2"/>
    <property type="match status" value="1"/>
</dbReference>
<dbReference type="SUPFAM" id="SSF52540">
    <property type="entry name" value="P-loop containing nucleoside triphosphate hydrolases"/>
    <property type="match status" value="1"/>
</dbReference>
<dbReference type="GO" id="GO:0005524">
    <property type="term" value="F:ATP binding"/>
    <property type="evidence" value="ECO:0007669"/>
    <property type="project" value="UniProtKB-KW"/>
</dbReference>
<sequence>MYYETRTMTPWKHVLPDRSRERVRLKWPAPGLGAARIARHARDARTLERHTMERSTAGTTAMIRADDLSKSYGRTQAVSGLGFAVDAGQICALLGPNGAGKTSTLRMLLGLSAPDTGSARILGRPVGLGAEVLGRVGVLVDGPAFVPHLTGTRNLKLLWSATRRAWPPPALDDALDLAGLGAAIDRKVKGYSTGMKQRLMLAQALMRAPDVLILDEPANGLDPAEVRTLREHLGALARHGAAVLVSSHQLAEVQQFATHIVVMNLGRLVTAGPLADLLGDTDAYRVQLDDPRGAAEVLRRMTGVTAVTARGTEFVVAAPGVAPRDVVQALVTAGIGVTSVQQVSRSLEQVFLTMTEGDTGHAAR</sequence>
<organism evidence="6 7">
    <name type="scientific">Actinomadura darangshiensis</name>
    <dbReference type="NCBI Taxonomy" id="705336"/>
    <lineage>
        <taxon>Bacteria</taxon>
        <taxon>Bacillati</taxon>
        <taxon>Actinomycetota</taxon>
        <taxon>Actinomycetes</taxon>
        <taxon>Streptosporangiales</taxon>
        <taxon>Thermomonosporaceae</taxon>
        <taxon>Actinomadura</taxon>
    </lineage>
</organism>
<dbReference type="InterPro" id="IPR003593">
    <property type="entry name" value="AAA+_ATPase"/>
</dbReference>
<evidence type="ECO:0000259" key="5">
    <source>
        <dbReference type="PROSITE" id="PS50893"/>
    </source>
</evidence>
<dbReference type="PANTHER" id="PTHR43335">
    <property type="entry name" value="ABC TRANSPORTER, ATP-BINDING PROTEIN"/>
    <property type="match status" value="1"/>
</dbReference>
<evidence type="ECO:0000256" key="1">
    <source>
        <dbReference type="ARBA" id="ARBA00005417"/>
    </source>
</evidence>
<evidence type="ECO:0000313" key="7">
    <source>
        <dbReference type="Proteomes" id="UP000295578"/>
    </source>
</evidence>
<evidence type="ECO:0000313" key="6">
    <source>
        <dbReference type="EMBL" id="TDD69228.1"/>
    </source>
</evidence>
<dbReference type="PANTHER" id="PTHR43335:SF4">
    <property type="entry name" value="ABC TRANSPORTER, ATP-BINDING PROTEIN"/>
    <property type="match status" value="1"/>
</dbReference>
<dbReference type="Pfam" id="PF00005">
    <property type="entry name" value="ABC_tran"/>
    <property type="match status" value="1"/>
</dbReference>
<accession>A0A4R5AAA3</accession>
<evidence type="ECO:0000256" key="3">
    <source>
        <dbReference type="ARBA" id="ARBA00022741"/>
    </source>
</evidence>
<gene>
    <name evidence="6" type="ORF">E1293_36075</name>
</gene>
<dbReference type="InterPro" id="IPR003439">
    <property type="entry name" value="ABC_transporter-like_ATP-bd"/>
</dbReference>
<comment type="caution">
    <text evidence="6">The sequence shown here is derived from an EMBL/GenBank/DDBJ whole genome shotgun (WGS) entry which is preliminary data.</text>
</comment>
<keyword evidence="3" id="KW-0547">Nucleotide-binding</keyword>